<dbReference type="AlphaFoldDB" id="A0A196S3P5"/>
<comment type="caution">
    <text evidence="2">The sequence shown here is derived from an EMBL/GenBank/DDBJ whole genome shotgun (WGS) entry which is preliminary data.</text>
</comment>
<keyword evidence="1" id="KW-0472">Membrane</keyword>
<keyword evidence="3" id="KW-1185">Reference proteome</keyword>
<evidence type="ECO:0000313" key="2">
    <source>
        <dbReference type="EMBL" id="OAO11773.1"/>
    </source>
</evidence>
<name>A0A196S3P5_BLAHN</name>
<evidence type="ECO:0000256" key="1">
    <source>
        <dbReference type="SAM" id="Phobius"/>
    </source>
</evidence>
<protein>
    <submittedName>
        <fullName evidence="2">Uncharacterized protein</fullName>
    </submittedName>
</protein>
<keyword evidence="1" id="KW-1133">Transmembrane helix</keyword>
<evidence type="ECO:0000313" key="3">
    <source>
        <dbReference type="Proteomes" id="UP000078348"/>
    </source>
</evidence>
<proteinExistence type="predicted"/>
<dbReference type="OrthoDB" id="10567130at2759"/>
<dbReference type="Proteomes" id="UP000078348">
    <property type="component" value="Unassembled WGS sequence"/>
</dbReference>
<reference evidence="2 3" key="1">
    <citation type="submission" date="2016-05" db="EMBL/GenBank/DDBJ databases">
        <title>Nuclear genome of Blastocystis sp. subtype 1 NandII.</title>
        <authorList>
            <person name="Gentekaki E."/>
            <person name="Curtis B."/>
            <person name="Stairs C."/>
            <person name="Eme L."/>
            <person name="Herman E."/>
            <person name="Klimes V."/>
            <person name="Arias M.C."/>
            <person name="Elias M."/>
            <person name="Hilliou F."/>
            <person name="Klute M."/>
            <person name="Malik S.-B."/>
            <person name="Pightling A."/>
            <person name="Rachubinski R."/>
            <person name="Salas D."/>
            <person name="Schlacht A."/>
            <person name="Suga H."/>
            <person name="Archibald J."/>
            <person name="Ball S.G."/>
            <person name="Clark G."/>
            <person name="Dacks J."/>
            <person name="Van Der Giezen M."/>
            <person name="Tsaousis A."/>
            <person name="Roger A."/>
        </authorList>
    </citation>
    <scope>NUCLEOTIDE SEQUENCE [LARGE SCALE GENOMIC DNA]</scope>
    <source>
        <strain evidence="3">ATCC 50177 / NandII</strain>
    </source>
</reference>
<sequence length="123" mass="13601">MVNSDSIGEPLMNPDTPPEYAHDSAVVVQEIGNATFLQFDGNLLNLDDLAKYRKVFIANNKYVYQSDLGLSCIMLLTSFFTKSWVIILSAVLAVTAAILFYYSLSIISKSYNTIVFVAVSSDE</sequence>
<feature type="transmembrane region" description="Helical" evidence="1">
    <location>
        <begin position="84"/>
        <end position="104"/>
    </location>
</feature>
<keyword evidence="1" id="KW-0812">Transmembrane</keyword>
<dbReference type="EMBL" id="LXWW01000580">
    <property type="protein sequence ID" value="OAO11773.1"/>
    <property type="molecule type" value="Genomic_DNA"/>
</dbReference>
<accession>A0A196S3P5</accession>
<gene>
    <name evidence="2" type="ORF">AV274_6608</name>
</gene>
<organism evidence="2 3">
    <name type="scientific">Blastocystis sp. subtype 1 (strain ATCC 50177 / NandII)</name>
    <dbReference type="NCBI Taxonomy" id="478820"/>
    <lineage>
        <taxon>Eukaryota</taxon>
        <taxon>Sar</taxon>
        <taxon>Stramenopiles</taxon>
        <taxon>Bigyra</taxon>
        <taxon>Opalozoa</taxon>
        <taxon>Opalinata</taxon>
        <taxon>Blastocystidae</taxon>
        <taxon>Blastocystis</taxon>
    </lineage>
</organism>